<dbReference type="EMBL" id="JAHUTJ010018693">
    <property type="protein sequence ID" value="MED6271662.1"/>
    <property type="molecule type" value="Genomic_DNA"/>
</dbReference>
<reference evidence="2 3" key="1">
    <citation type="submission" date="2021-06" db="EMBL/GenBank/DDBJ databases">
        <authorList>
            <person name="Palmer J.M."/>
        </authorList>
    </citation>
    <scope>NUCLEOTIDE SEQUENCE [LARGE SCALE GENOMIC DNA]</scope>
    <source>
        <strain evidence="2 3">CL_MEX2019</strain>
        <tissue evidence="2">Muscle</tissue>
    </source>
</reference>
<name>A0ABU7D920_9TELE</name>
<organism evidence="2 3">
    <name type="scientific">Characodon lateralis</name>
    <dbReference type="NCBI Taxonomy" id="208331"/>
    <lineage>
        <taxon>Eukaryota</taxon>
        <taxon>Metazoa</taxon>
        <taxon>Chordata</taxon>
        <taxon>Craniata</taxon>
        <taxon>Vertebrata</taxon>
        <taxon>Euteleostomi</taxon>
        <taxon>Actinopterygii</taxon>
        <taxon>Neopterygii</taxon>
        <taxon>Teleostei</taxon>
        <taxon>Neoteleostei</taxon>
        <taxon>Acanthomorphata</taxon>
        <taxon>Ovalentaria</taxon>
        <taxon>Atherinomorphae</taxon>
        <taxon>Cyprinodontiformes</taxon>
        <taxon>Goodeidae</taxon>
        <taxon>Characodon</taxon>
    </lineage>
</organism>
<protein>
    <submittedName>
        <fullName evidence="2">Uncharacterized protein</fullName>
    </submittedName>
</protein>
<accession>A0ABU7D920</accession>
<dbReference type="Proteomes" id="UP001352852">
    <property type="component" value="Unassembled WGS sequence"/>
</dbReference>
<evidence type="ECO:0000313" key="3">
    <source>
        <dbReference type="Proteomes" id="UP001352852"/>
    </source>
</evidence>
<evidence type="ECO:0000256" key="1">
    <source>
        <dbReference type="SAM" id="MobiDB-lite"/>
    </source>
</evidence>
<feature type="region of interest" description="Disordered" evidence="1">
    <location>
        <begin position="39"/>
        <end position="61"/>
    </location>
</feature>
<sequence>MDQHKGYVPTSFKHLGIQTLADSFCKKSSHINVFSQGFPPRPEQWWTQEPSFPTGPEQEEARSQELTELLGLLKCGGGR</sequence>
<gene>
    <name evidence="2" type="ORF">CHARACLAT_022519</name>
</gene>
<comment type="caution">
    <text evidence="2">The sequence shown here is derived from an EMBL/GenBank/DDBJ whole genome shotgun (WGS) entry which is preliminary data.</text>
</comment>
<keyword evidence="3" id="KW-1185">Reference proteome</keyword>
<evidence type="ECO:0000313" key="2">
    <source>
        <dbReference type="EMBL" id="MED6271662.1"/>
    </source>
</evidence>
<proteinExistence type="predicted"/>